<reference evidence="1 2" key="1">
    <citation type="submission" date="2020-08" db="EMBL/GenBank/DDBJ databases">
        <title>Genomic Encyclopedia of Type Strains, Phase IV (KMG-V): Genome sequencing to study the core and pangenomes of soil and plant-associated prokaryotes.</title>
        <authorList>
            <person name="Whitman W."/>
        </authorList>
    </citation>
    <scope>NUCLEOTIDE SEQUENCE [LARGE SCALE GENOMIC DNA]</scope>
    <source>
        <strain evidence="1 2">MP7CTX6</strain>
    </source>
</reference>
<dbReference type="Proteomes" id="UP000537718">
    <property type="component" value="Unassembled WGS sequence"/>
</dbReference>
<name>A0A7W8YU72_9SPHI</name>
<gene>
    <name evidence="1" type="ORF">HDE69_002661</name>
</gene>
<protein>
    <submittedName>
        <fullName evidence="1">Uncharacterized protein</fullName>
    </submittedName>
</protein>
<dbReference type="EMBL" id="JACHCF010000005">
    <property type="protein sequence ID" value="MBB5621600.1"/>
    <property type="molecule type" value="Genomic_DNA"/>
</dbReference>
<organism evidence="1 2">
    <name type="scientific">Pedobacter cryoconitis</name>
    <dbReference type="NCBI Taxonomy" id="188932"/>
    <lineage>
        <taxon>Bacteria</taxon>
        <taxon>Pseudomonadati</taxon>
        <taxon>Bacteroidota</taxon>
        <taxon>Sphingobacteriia</taxon>
        <taxon>Sphingobacteriales</taxon>
        <taxon>Sphingobacteriaceae</taxon>
        <taxon>Pedobacter</taxon>
    </lineage>
</organism>
<dbReference type="AlphaFoldDB" id="A0A7W8YU72"/>
<comment type="caution">
    <text evidence="1">The sequence shown here is derived from an EMBL/GenBank/DDBJ whole genome shotgun (WGS) entry which is preliminary data.</text>
</comment>
<evidence type="ECO:0000313" key="2">
    <source>
        <dbReference type="Proteomes" id="UP000537718"/>
    </source>
</evidence>
<proteinExistence type="predicted"/>
<sequence>MTKEEKDGILSVILDIPTPLKRVKLAPKNRIEQLLIFLKIKGYSYRMLYLSGLKLSTNYRLTAISNGMILKSAKAGDMDKFMDIYHQNIYQMAGYIAAAVHNKNEETPRYLIQSIADEFTNEELKLAVKDIYRRLDVQSFFDSTALVRSLSLM</sequence>
<dbReference type="RefSeq" id="WP_183867554.1">
    <property type="nucleotide sequence ID" value="NZ_JACHCF010000005.1"/>
</dbReference>
<evidence type="ECO:0000313" key="1">
    <source>
        <dbReference type="EMBL" id="MBB5621600.1"/>
    </source>
</evidence>
<accession>A0A7W8YU72</accession>